<dbReference type="PROSITE" id="PS50089">
    <property type="entry name" value="ZF_RING_2"/>
    <property type="match status" value="1"/>
</dbReference>
<feature type="compositionally biased region" description="Basic residues" evidence="4">
    <location>
        <begin position="1"/>
        <end position="10"/>
    </location>
</feature>
<evidence type="ECO:0000256" key="4">
    <source>
        <dbReference type="SAM" id="MobiDB-lite"/>
    </source>
</evidence>
<dbReference type="Proteomes" id="UP000828390">
    <property type="component" value="Unassembled WGS sequence"/>
</dbReference>
<dbReference type="Gene3D" id="3.30.40.10">
    <property type="entry name" value="Zinc/RING finger domain, C3HC4 (zinc finger)"/>
    <property type="match status" value="1"/>
</dbReference>
<evidence type="ECO:0000313" key="7">
    <source>
        <dbReference type="Proteomes" id="UP000828390"/>
    </source>
</evidence>
<dbReference type="InterPro" id="IPR001841">
    <property type="entry name" value="Znf_RING"/>
</dbReference>
<feature type="region of interest" description="Disordered" evidence="4">
    <location>
        <begin position="1"/>
        <end position="24"/>
    </location>
</feature>
<dbReference type="AlphaFoldDB" id="A0A9D4CAK9"/>
<organism evidence="6 7">
    <name type="scientific">Dreissena polymorpha</name>
    <name type="common">Zebra mussel</name>
    <name type="synonym">Mytilus polymorpha</name>
    <dbReference type="NCBI Taxonomy" id="45954"/>
    <lineage>
        <taxon>Eukaryota</taxon>
        <taxon>Metazoa</taxon>
        <taxon>Spiralia</taxon>
        <taxon>Lophotrochozoa</taxon>
        <taxon>Mollusca</taxon>
        <taxon>Bivalvia</taxon>
        <taxon>Autobranchia</taxon>
        <taxon>Heteroconchia</taxon>
        <taxon>Euheterodonta</taxon>
        <taxon>Imparidentia</taxon>
        <taxon>Neoheterodontei</taxon>
        <taxon>Myida</taxon>
        <taxon>Dreissenoidea</taxon>
        <taxon>Dreissenidae</taxon>
        <taxon>Dreissena</taxon>
    </lineage>
</organism>
<comment type="caution">
    <text evidence="6">The sequence shown here is derived from an EMBL/GenBank/DDBJ whole genome shotgun (WGS) entry which is preliminary data.</text>
</comment>
<dbReference type="EMBL" id="JAIWYP010000013">
    <property type="protein sequence ID" value="KAH3720045.1"/>
    <property type="molecule type" value="Genomic_DNA"/>
</dbReference>
<keyword evidence="1 3" id="KW-0863">Zinc-finger</keyword>
<reference evidence="6" key="1">
    <citation type="journal article" date="2019" name="bioRxiv">
        <title>The Genome of the Zebra Mussel, Dreissena polymorpha: A Resource for Invasive Species Research.</title>
        <authorList>
            <person name="McCartney M.A."/>
            <person name="Auch B."/>
            <person name="Kono T."/>
            <person name="Mallez S."/>
            <person name="Zhang Y."/>
            <person name="Obille A."/>
            <person name="Becker A."/>
            <person name="Abrahante J.E."/>
            <person name="Garbe J."/>
            <person name="Badalamenti J.P."/>
            <person name="Herman A."/>
            <person name="Mangelson H."/>
            <person name="Liachko I."/>
            <person name="Sullivan S."/>
            <person name="Sone E.D."/>
            <person name="Koren S."/>
            <person name="Silverstein K.A.T."/>
            <person name="Beckman K.B."/>
            <person name="Gohl D.M."/>
        </authorList>
    </citation>
    <scope>NUCLEOTIDE SEQUENCE</scope>
    <source>
        <strain evidence="6">Duluth1</strain>
        <tissue evidence="6">Whole animal</tissue>
    </source>
</reference>
<name>A0A9D4CAK9_DREPO</name>
<dbReference type="Pfam" id="PF13920">
    <property type="entry name" value="zf-C3HC4_3"/>
    <property type="match status" value="1"/>
</dbReference>
<keyword evidence="7" id="KW-1185">Reference proteome</keyword>
<evidence type="ECO:0000256" key="1">
    <source>
        <dbReference type="ARBA" id="ARBA00022771"/>
    </source>
</evidence>
<evidence type="ECO:0000256" key="3">
    <source>
        <dbReference type="PROSITE-ProRule" id="PRU00175"/>
    </source>
</evidence>
<dbReference type="SUPFAM" id="SSF57850">
    <property type="entry name" value="RING/U-box"/>
    <property type="match status" value="1"/>
</dbReference>
<dbReference type="GO" id="GO:0008270">
    <property type="term" value="F:zinc ion binding"/>
    <property type="evidence" value="ECO:0007669"/>
    <property type="project" value="UniProtKB-KW"/>
</dbReference>
<evidence type="ECO:0000313" key="6">
    <source>
        <dbReference type="EMBL" id="KAH3720045.1"/>
    </source>
</evidence>
<gene>
    <name evidence="6" type="ORF">DPMN_062937</name>
</gene>
<dbReference type="InterPro" id="IPR013083">
    <property type="entry name" value="Znf_RING/FYVE/PHD"/>
</dbReference>
<sequence length="186" mass="21309">MLQFLKRRSSAKMPEGQESSSPLSKSLSALAVPGMYLFCKYNEFKRHQQEISRKKVTERELDHLNHKIDRLLAKIDDKDGDYGLPPPSERVLSPSTVQEEDDECVICMNTKATVQTFPCNHKVICRKCFIKTIQVAVSQRCLPLKCVICRTRILKLRQSQSVKITPTKTTRSRASFFSKQAKVYAK</sequence>
<keyword evidence="2" id="KW-0862">Zinc</keyword>
<keyword evidence="1 3" id="KW-0479">Metal-binding</keyword>
<feature type="domain" description="RING-type" evidence="5">
    <location>
        <begin position="104"/>
        <end position="150"/>
    </location>
</feature>
<proteinExistence type="predicted"/>
<evidence type="ECO:0000256" key="2">
    <source>
        <dbReference type="ARBA" id="ARBA00022833"/>
    </source>
</evidence>
<evidence type="ECO:0000259" key="5">
    <source>
        <dbReference type="PROSITE" id="PS50089"/>
    </source>
</evidence>
<reference evidence="6" key="2">
    <citation type="submission" date="2020-11" db="EMBL/GenBank/DDBJ databases">
        <authorList>
            <person name="McCartney M.A."/>
            <person name="Auch B."/>
            <person name="Kono T."/>
            <person name="Mallez S."/>
            <person name="Becker A."/>
            <person name="Gohl D.M."/>
            <person name="Silverstein K.A.T."/>
            <person name="Koren S."/>
            <person name="Bechman K.B."/>
            <person name="Herman A."/>
            <person name="Abrahante J.E."/>
            <person name="Garbe J."/>
        </authorList>
    </citation>
    <scope>NUCLEOTIDE SEQUENCE</scope>
    <source>
        <strain evidence="6">Duluth1</strain>
        <tissue evidence="6">Whole animal</tissue>
    </source>
</reference>
<accession>A0A9D4CAK9</accession>
<protein>
    <recommendedName>
        <fullName evidence="5">RING-type domain-containing protein</fullName>
    </recommendedName>
</protein>